<feature type="transmembrane region" description="Helical" evidence="5">
    <location>
        <begin position="23"/>
        <end position="43"/>
    </location>
</feature>
<sequence>MKILSDLLPVLLFFATYWFTRDIFSATAVAIVATAIAVGYAYFRHRKVDTMQWVSLALIVVLGGATLLLHDKQFIMWKPTLLYWAMGGGLLLGQFAGKNGIRALMKEQVSLPDAAWTRLNLAWIAFFAFMGTLNLWVAFSFSEETWVNFKLFGGMGLMFAFVVAQSLYLTRHMENKE</sequence>
<dbReference type="GO" id="GO:0005886">
    <property type="term" value="C:plasma membrane"/>
    <property type="evidence" value="ECO:0007669"/>
    <property type="project" value="UniProtKB-SubCell"/>
</dbReference>
<dbReference type="NCBIfam" id="NF001325">
    <property type="entry name" value="PRK00259.1-3"/>
    <property type="match status" value="1"/>
</dbReference>
<dbReference type="InterPro" id="IPR006008">
    <property type="entry name" value="YciB"/>
</dbReference>
<evidence type="ECO:0000256" key="5">
    <source>
        <dbReference type="HAMAP-Rule" id="MF_00189"/>
    </source>
</evidence>
<dbReference type="PANTHER" id="PTHR36917:SF1">
    <property type="entry name" value="INNER MEMBRANE-SPANNING PROTEIN YCIB"/>
    <property type="match status" value="1"/>
</dbReference>
<feature type="transmembrane region" description="Helical" evidence="5">
    <location>
        <begin position="50"/>
        <end position="69"/>
    </location>
</feature>
<keyword evidence="7" id="KW-1185">Reference proteome</keyword>
<protein>
    <recommendedName>
        <fullName evidence="5">Inner membrane-spanning protein YciB</fullName>
    </recommendedName>
</protein>
<dbReference type="Pfam" id="PF04279">
    <property type="entry name" value="IspA"/>
    <property type="match status" value="1"/>
</dbReference>
<organism evidence="6 7">
    <name type="scientific">Crenobacter intestini</name>
    <dbReference type="NCBI Taxonomy" id="2563443"/>
    <lineage>
        <taxon>Bacteria</taxon>
        <taxon>Pseudomonadati</taxon>
        <taxon>Pseudomonadota</taxon>
        <taxon>Betaproteobacteria</taxon>
        <taxon>Neisseriales</taxon>
        <taxon>Neisseriaceae</taxon>
        <taxon>Crenobacter</taxon>
    </lineage>
</organism>
<accession>A0A4T0UWX5</accession>
<proteinExistence type="inferred from homology"/>
<evidence type="ECO:0000256" key="2">
    <source>
        <dbReference type="ARBA" id="ARBA00022692"/>
    </source>
</evidence>
<keyword evidence="2 5" id="KW-0812">Transmembrane</keyword>
<reference evidence="6 7" key="1">
    <citation type="submission" date="2019-04" db="EMBL/GenBank/DDBJ databases">
        <title>Crenobacter sp. nov.</title>
        <authorList>
            <person name="Shi S."/>
        </authorList>
    </citation>
    <scope>NUCLEOTIDE SEQUENCE [LARGE SCALE GENOMIC DNA]</scope>
    <source>
        <strain evidence="6 7">GY 70310</strain>
    </source>
</reference>
<feature type="transmembrane region" description="Helical" evidence="5">
    <location>
        <begin position="151"/>
        <end position="170"/>
    </location>
</feature>
<evidence type="ECO:0000313" key="7">
    <source>
        <dbReference type="Proteomes" id="UP000308891"/>
    </source>
</evidence>
<dbReference type="OrthoDB" id="9788219at2"/>
<dbReference type="HAMAP" id="MF_00189">
    <property type="entry name" value="YciB"/>
    <property type="match status" value="1"/>
</dbReference>
<evidence type="ECO:0000256" key="3">
    <source>
        <dbReference type="ARBA" id="ARBA00022989"/>
    </source>
</evidence>
<dbReference type="AlphaFoldDB" id="A0A4T0UWX5"/>
<evidence type="ECO:0000256" key="1">
    <source>
        <dbReference type="ARBA" id="ARBA00022475"/>
    </source>
</evidence>
<dbReference type="PANTHER" id="PTHR36917">
    <property type="entry name" value="INTRACELLULAR SEPTATION PROTEIN A-RELATED"/>
    <property type="match status" value="1"/>
</dbReference>
<keyword evidence="5" id="KW-0997">Cell inner membrane</keyword>
<dbReference type="NCBIfam" id="TIGR00997">
    <property type="entry name" value="ispZ"/>
    <property type="match status" value="1"/>
</dbReference>
<evidence type="ECO:0000313" key="6">
    <source>
        <dbReference type="EMBL" id="TIC83185.1"/>
    </source>
</evidence>
<feature type="transmembrane region" description="Helical" evidence="5">
    <location>
        <begin position="81"/>
        <end position="101"/>
    </location>
</feature>
<gene>
    <name evidence="5" type="primary">yciB</name>
    <name evidence="6" type="ORF">E5K04_08830</name>
</gene>
<keyword evidence="4 5" id="KW-0472">Membrane</keyword>
<keyword evidence="1 5" id="KW-1003">Cell membrane</keyword>
<name>A0A4T0UWX5_9NEIS</name>
<comment type="similarity">
    <text evidence="5">Belongs to the YciB family.</text>
</comment>
<dbReference type="RefSeq" id="WP_136553117.1">
    <property type="nucleotide sequence ID" value="NZ_STGJ01000008.1"/>
</dbReference>
<dbReference type="EMBL" id="STGJ01000008">
    <property type="protein sequence ID" value="TIC83185.1"/>
    <property type="molecule type" value="Genomic_DNA"/>
</dbReference>
<evidence type="ECO:0000256" key="4">
    <source>
        <dbReference type="ARBA" id="ARBA00023136"/>
    </source>
</evidence>
<feature type="transmembrane region" description="Helical" evidence="5">
    <location>
        <begin position="121"/>
        <end position="139"/>
    </location>
</feature>
<dbReference type="Proteomes" id="UP000308891">
    <property type="component" value="Unassembled WGS sequence"/>
</dbReference>
<comment type="caution">
    <text evidence="6">The sequence shown here is derived from an EMBL/GenBank/DDBJ whole genome shotgun (WGS) entry which is preliminary data.</text>
</comment>
<comment type="subcellular location">
    <subcellularLocation>
        <location evidence="5">Cell inner membrane</location>
        <topology evidence="5">Multi-pass membrane protein</topology>
    </subcellularLocation>
</comment>
<keyword evidence="3 5" id="KW-1133">Transmembrane helix</keyword>
<comment type="function">
    <text evidence="5">Plays a role in cell envelope biogenesis, maintenance of cell envelope integrity and membrane homeostasis.</text>
</comment>